<evidence type="ECO:0000259" key="7">
    <source>
        <dbReference type="PROSITE" id="PS51515"/>
    </source>
</evidence>
<dbReference type="GO" id="GO:0017069">
    <property type="term" value="F:snRNA binding"/>
    <property type="evidence" value="ECO:0007669"/>
    <property type="project" value="TreeGrafter"/>
</dbReference>
<dbReference type="SUPFAM" id="SSF53335">
    <property type="entry name" value="S-adenosyl-L-methionine-dependent methyltransferases"/>
    <property type="match status" value="1"/>
</dbReference>
<dbReference type="InterPro" id="IPR041698">
    <property type="entry name" value="Methyltransf_25"/>
</dbReference>
<dbReference type="InterPro" id="IPR010675">
    <property type="entry name" value="Bin3_C"/>
</dbReference>
<dbReference type="Gene3D" id="3.40.50.150">
    <property type="entry name" value="Vaccinia Virus protein VP39"/>
    <property type="match status" value="1"/>
</dbReference>
<accession>A0A9N9WQB7</accession>
<evidence type="ECO:0000256" key="6">
    <source>
        <dbReference type="RuleBase" id="RU367087"/>
    </source>
</evidence>
<dbReference type="Proteomes" id="UP001153620">
    <property type="component" value="Chromosome 2"/>
</dbReference>
<dbReference type="PROSITE" id="PS51515">
    <property type="entry name" value="BIN3_SAM"/>
    <property type="match status" value="1"/>
</dbReference>
<reference evidence="8" key="2">
    <citation type="submission" date="2022-10" db="EMBL/GenBank/DDBJ databases">
        <authorList>
            <consortium name="ENA_rothamsted_submissions"/>
            <consortium name="culmorum"/>
            <person name="King R."/>
        </authorList>
    </citation>
    <scope>NUCLEOTIDE SEQUENCE</scope>
</reference>
<dbReference type="GO" id="GO:0008171">
    <property type="term" value="F:O-methyltransferase activity"/>
    <property type="evidence" value="ECO:0007669"/>
    <property type="project" value="UniProtKB-UniRule"/>
</dbReference>
<organism evidence="8 9">
    <name type="scientific">Chironomus riparius</name>
    <dbReference type="NCBI Taxonomy" id="315576"/>
    <lineage>
        <taxon>Eukaryota</taxon>
        <taxon>Metazoa</taxon>
        <taxon>Ecdysozoa</taxon>
        <taxon>Arthropoda</taxon>
        <taxon>Hexapoda</taxon>
        <taxon>Insecta</taxon>
        <taxon>Pterygota</taxon>
        <taxon>Neoptera</taxon>
        <taxon>Endopterygota</taxon>
        <taxon>Diptera</taxon>
        <taxon>Nematocera</taxon>
        <taxon>Chironomoidea</taxon>
        <taxon>Chironomidae</taxon>
        <taxon>Chironominae</taxon>
        <taxon>Chironomus</taxon>
    </lineage>
</organism>
<name>A0A9N9WQB7_9DIPT</name>
<dbReference type="Pfam" id="PF13649">
    <property type="entry name" value="Methyltransf_25"/>
    <property type="match status" value="1"/>
</dbReference>
<evidence type="ECO:0000256" key="1">
    <source>
        <dbReference type="ARBA" id="ARBA00008361"/>
    </source>
</evidence>
<keyword evidence="4 5" id="KW-0949">S-adenosyl-L-methionine</keyword>
<dbReference type="OrthoDB" id="10017101at2759"/>
<sequence>MEGSTSKKKQNGKVKIKNDFKYGNYRNYYFKRLGAGNDQPDLRIELMKQYPECFKDKQVLDIGCNSGLITINITKSLLPKTVLGIDIDGNLIDAARKNLLRQKTDFSLAENEILCLNKVIFRKANYILTDRSLVELEKPQYDVILCLSVTKWIHLNYGDDGIKFLFKRIFKQLRHNGILILESQPFNGYKKRSKLSLEILQNYKSIVLKPEQFEAYLLSDEIGFAESWCMTDSEILKNSNLAKGFHRPLQVFVKS</sequence>
<evidence type="ECO:0000256" key="3">
    <source>
        <dbReference type="ARBA" id="ARBA00022679"/>
    </source>
</evidence>
<dbReference type="PANTHER" id="PTHR12315">
    <property type="entry name" value="BICOID-INTERACTING PROTEIN RELATED"/>
    <property type="match status" value="1"/>
</dbReference>
<dbReference type="FunFam" id="3.40.50.150:FF:000083">
    <property type="entry name" value="7SK snRNA methylphosphate capping enzyme"/>
    <property type="match status" value="1"/>
</dbReference>
<reference evidence="8" key="1">
    <citation type="submission" date="2022-01" db="EMBL/GenBank/DDBJ databases">
        <authorList>
            <person name="King R."/>
        </authorList>
    </citation>
    <scope>NUCLEOTIDE SEQUENCE</scope>
</reference>
<dbReference type="Pfam" id="PF06859">
    <property type="entry name" value="Bin3"/>
    <property type="match status" value="1"/>
</dbReference>
<evidence type="ECO:0000313" key="8">
    <source>
        <dbReference type="EMBL" id="CAG9802136.1"/>
    </source>
</evidence>
<gene>
    <name evidence="8" type="ORF">CHIRRI_LOCUS5051</name>
</gene>
<proteinExistence type="inferred from homology"/>
<evidence type="ECO:0000256" key="5">
    <source>
        <dbReference type="PROSITE-ProRule" id="PRU00848"/>
    </source>
</evidence>
<keyword evidence="3 6" id="KW-0808">Transferase</keyword>
<dbReference type="PANTHER" id="PTHR12315:SF0">
    <property type="entry name" value="7SK SNRNA METHYLPHOSPHATE CAPPING ENZYME"/>
    <property type="match status" value="1"/>
</dbReference>
<comment type="similarity">
    <text evidence="1 6">Belongs to the methyltransferase superfamily.</text>
</comment>
<dbReference type="GO" id="GO:0032259">
    <property type="term" value="P:methylation"/>
    <property type="evidence" value="ECO:0007669"/>
    <property type="project" value="UniProtKB-KW"/>
</dbReference>
<evidence type="ECO:0000256" key="4">
    <source>
        <dbReference type="ARBA" id="ARBA00022691"/>
    </source>
</evidence>
<dbReference type="EMBL" id="OU895878">
    <property type="protein sequence ID" value="CAG9802136.1"/>
    <property type="molecule type" value="Genomic_DNA"/>
</dbReference>
<dbReference type="GO" id="GO:0040031">
    <property type="term" value="P:snRNA modification"/>
    <property type="evidence" value="ECO:0007669"/>
    <property type="project" value="TreeGrafter"/>
</dbReference>
<dbReference type="InterPro" id="IPR029063">
    <property type="entry name" value="SAM-dependent_MTases_sf"/>
</dbReference>
<dbReference type="CDD" id="cd02440">
    <property type="entry name" value="AdoMet_MTases"/>
    <property type="match status" value="1"/>
</dbReference>
<dbReference type="EC" id="2.1.1.-" evidence="6"/>
<evidence type="ECO:0000313" key="9">
    <source>
        <dbReference type="Proteomes" id="UP001153620"/>
    </source>
</evidence>
<keyword evidence="9" id="KW-1185">Reference proteome</keyword>
<protein>
    <recommendedName>
        <fullName evidence="6">RNA methyltransferase</fullName>
        <ecNumber evidence="6">2.1.1.-</ecNumber>
    </recommendedName>
</protein>
<dbReference type="AlphaFoldDB" id="A0A9N9WQB7"/>
<dbReference type="InterPro" id="IPR039772">
    <property type="entry name" value="Bin3-like"/>
</dbReference>
<feature type="domain" description="Bin3-type SAM" evidence="7">
    <location>
        <begin position="41"/>
        <end position="255"/>
    </location>
</feature>
<dbReference type="InterPro" id="IPR024160">
    <property type="entry name" value="BIN3_SAM-bd_dom"/>
</dbReference>
<keyword evidence="2 6" id="KW-0489">Methyltransferase</keyword>
<dbReference type="GO" id="GO:0008173">
    <property type="term" value="F:RNA methyltransferase activity"/>
    <property type="evidence" value="ECO:0007669"/>
    <property type="project" value="UniProtKB-UniRule"/>
</dbReference>
<evidence type="ECO:0000256" key="2">
    <source>
        <dbReference type="ARBA" id="ARBA00022603"/>
    </source>
</evidence>